<reference evidence="3 4" key="1">
    <citation type="submission" date="2020-08" db="EMBL/GenBank/DDBJ databases">
        <title>Genomic Encyclopedia of Archaeal and Bacterial Type Strains, Phase II (KMG-II): from individual species to whole genera.</title>
        <authorList>
            <person name="Goeker M."/>
        </authorList>
    </citation>
    <scope>NUCLEOTIDE SEQUENCE [LARGE SCALE GENOMIC DNA]</scope>
    <source>
        <strain evidence="3 4">DSM 43850</strain>
    </source>
</reference>
<dbReference type="PANTHER" id="PTHR33371:SF4">
    <property type="entry name" value="INTERMEMBRANE PHOSPHOLIPID TRANSPORT SYSTEM BINDING PROTEIN MLAD"/>
    <property type="match status" value="1"/>
</dbReference>
<name>A0ABR6BD90_9PSEU</name>
<dbReference type="PANTHER" id="PTHR33371">
    <property type="entry name" value="INTERMEMBRANE PHOSPHOLIPID TRANSPORT SYSTEM BINDING PROTEIN MLAD-RELATED"/>
    <property type="match status" value="1"/>
</dbReference>
<dbReference type="Proteomes" id="UP000517916">
    <property type="component" value="Unassembled WGS sequence"/>
</dbReference>
<feature type="domain" description="Mammalian cell entry C-terminal" evidence="2">
    <location>
        <begin position="108"/>
        <end position="287"/>
    </location>
</feature>
<organism evidence="3 4">
    <name type="scientific">Kutzneria viridogrisea</name>
    <dbReference type="NCBI Taxonomy" id="47990"/>
    <lineage>
        <taxon>Bacteria</taxon>
        <taxon>Bacillati</taxon>
        <taxon>Actinomycetota</taxon>
        <taxon>Actinomycetes</taxon>
        <taxon>Pseudonocardiales</taxon>
        <taxon>Pseudonocardiaceae</taxon>
        <taxon>Kutzneria</taxon>
    </lineage>
</organism>
<sequence length="328" mass="34211">MGKRLAALAAVLLVAVSGSLWWIFSGPGATALTAFFDEAVGVFPGSDVRVLGVKVGTVDTVRPVGKQVQVTMTLDPDIAVPAEARAVVLAPSLVADRYVQLAPAYTSGPKLPSGSTITMDRTATPVELDQLYSSLNQLATALGPNGANSGGALSGLIDTGSALLKGNGQQLNDTIKQLGDATRTLSGSKDDLFGTVDNIQKFTTMLAQNDNQVHEVTQKLSSVAGFLAQDKDDLGAALNSLADALAKVRQFIQDNRSRITSNVNKLADISKVLAKQRDSLAEALDVAPLALQNVLNAYDPKTGTLNGRGNLNEFRTGNGPVLPFGAGR</sequence>
<dbReference type="InterPro" id="IPR052336">
    <property type="entry name" value="MlaD_Phospholipid_Transporter"/>
</dbReference>
<dbReference type="RefSeq" id="WP_030110827.1">
    <property type="nucleotide sequence ID" value="NZ_BAAABQ010000010.1"/>
</dbReference>
<comment type="caution">
    <text evidence="3">The sequence shown here is derived from an EMBL/GenBank/DDBJ whole genome shotgun (WGS) entry which is preliminary data.</text>
</comment>
<dbReference type="InterPro" id="IPR005693">
    <property type="entry name" value="Mce"/>
</dbReference>
<dbReference type="Pfam" id="PF02470">
    <property type="entry name" value="MlaD"/>
    <property type="match status" value="1"/>
</dbReference>
<dbReference type="InterPro" id="IPR003399">
    <property type="entry name" value="Mce/MlaD"/>
</dbReference>
<keyword evidence="4" id="KW-1185">Reference proteome</keyword>
<proteinExistence type="predicted"/>
<accession>A0ABR6BD90</accession>
<evidence type="ECO:0000313" key="3">
    <source>
        <dbReference type="EMBL" id="MBA8924845.1"/>
    </source>
</evidence>
<dbReference type="EMBL" id="JACJID010000002">
    <property type="protein sequence ID" value="MBA8924845.1"/>
    <property type="molecule type" value="Genomic_DNA"/>
</dbReference>
<gene>
    <name evidence="3" type="ORF">BC739_002044</name>
</gene>
<protein>
    <submittedName>
        <fullName evidence="3">Virulence factor Mce-like protein</fullName>
    </submittedName>
</protein>
<dbReference type="InterPro" id="IPR024516">
    <property type="entry name" value="Mce_C"/>
</dbReference>
<dbReference type="NCBIfam" id="TIGR00996">
    <property type="entry name" value="Mtu_fam_mce"/>
    <property type="match status" value="1"/>
</dbReference>
<evidence type="ECO:0000259" key="1">
    <source>
        <dbReference type="Pfam" id="PF02470"/>
    </source>
</evidence>
<dbReference type="Pfam" id="PF11887">
    <property type="entry name" value="Mce4_CUP1"/>
    <property type="match status" value="1"/>
</dbReference>
<evidence type="ECO:0000313" key="4">
    <source>
        <dbReference type="Proteomes" id="UP000517916"/>
    </source>
</evidence>
<evidence type="ECO:0000259" key="2">
    <source>
        <dbReference type="Pfam" id="PF11887"/>
    </source>
</evidence>
<feature type="domain" description="Mce/MlaD" evidence="1">
    <location>
        <begin position="31"/>
        <end position="103"/>
    </location>
</feature>